<evidence type="ECO:0000313" key="10">
    <source>
        <dbReference type="EMBL" id="AWW31428.1"/>
    </source>
</evidence>
<dbReference type="PANTHER" id="PTHR30509">
    <property type="entry name" value="P-HYDROXYBENZOIC ACID EFFLUX PUMP SUBUNIT-RELATED"/>
    <property type="match status" value="1"/>
</dbReference>
<evidence type="ECO:0000256" key="3">
    <source>
        <dbReference type="ARBA" id="ARBA00022692"/>
    </source>
</evidence>
<organism evidence="10 11">
    <name type="scientific">Echinicola strongylocentroti</name>
    <dbReference type="NCBI Taxonomy" id="1795355"/>
    <lineage>
        <taxon>Bacteria</taxon>
        <taxon>Pseudomonadati</taxon>
        <taxon>Bacteroidota</taxon>
        <taxon>Cytophagia</taxon>
        <taxon>Cytophagales</taxon>
        <taxon>Cyclobacteriaceae</taxon>
        <taxon>Echinicola</taxon>
    </lineage>
</organism>
<evidence type="ECO:0000256" key="5">
    <source>
        <dbReference type="ARBA" id="ARBA00023136"/>
    </source>
</evidence>
<feature type="transmembrane region" description="Helical" evidence="7">
    <location>
        <begin position="418"/>
        <end position="436"/>
    </location>
</feature>
<reference evidence="10 11" key="1">
    <citation type="submission" date="2018-06" db="EMBL/GenBank/DDBJ databases">
        <title>Echinicola strongylocentroti sp. nov., isolated from a sea urchin Strongylocentrotus intermedius.</title>
        <authorList>
            <person name="Bae S.S."/>
        </authorList>
    </citation>
    <scope>NUCLEOTIDE SEQUENCE [LARGE SCALE GENOMIC DNA]</scope>
    <source>
        <strain evidence="10 11">MEBiC08714</strain>
    </source>
</reference>
<dbReference type="Proteomes" id="UP000248688">
    <property type="component" value="Chromosome"/>
</dbReference>
<dbReference type="AlphaFoldDB" id="A0A2Z4ILI0"/>
<evidence type="ECO:0000256" key="7">
    <source>
        <dbReference type="SAM" id="Phobius"/>
    </source>
</evidence>
<accession>A0A2Z4ILI0</accession>
<dbReference type="PANTHER" id="PTHR30509:SF9">
    <property type="entry name" value="MULTIDRUG RESISTANCE PROTEIN MDTO"/>
    <property type="match status" value="1"/>
</dbReference>
<dbReference type="EMBL" id="CP030041">
    <property type="protein sequence ID" value="AWW31428.1"/>
    <property type="molecule type" value="Genomic_DNA"/>
</dbReference>
<protein>
    <submittedName>
        <fullName evidence="10">FUSC family protein</fullName>
    </submittedName>
</protein>
<keyword evidence="4 7" id="KW-1133">Transmembrane helix</keyword>
<evidence type="ECO:0000256" key="2">
    <source>
        <dbReference type="ARBA" id="ARBA00022475"/>
    </source>
</evidence>
<dbReference type="Pfam" id="PF12805">
    <property type="entry name" value="FUSC-like"/>
    <property type="match status" value="1"/>
</dbReference>
<dbReference type="OrthoDB" id="8670769at2"/>
<feature type="domain" description="Integral membrane protein YccS N-terminal" evidence="8">
    <location>
        <begin position="71"/>
        <end position="342"/>
    </location>
</feature>
<feature type="transmembrane region" description="Helical" evidence="7">
    <location>
        <begin position="517"/>
        <end position="535"/>
    </location>
</feature>
<dbReference type="GO" id="GO:0005886">
    <property type="term" value="C:plasma membrane"/>
    <property type="evidence" value="ECO:0007669"/>
    <property type="project" value="UniProtKB-SubCell"/>
</dbReference>
<keyword evidence="11" id="KW-1185">Reference proteome</keyword>
<comment type="similarity">
    <text evidence="6">Belongs to the YccS/YhfK family.</text>
</comment>
<sequence length="715" mass="81234">MSFFKPAALKSFILGQYFTDGVKMTLGVLLPAVVFSLMGDFRTGISISLGAFLVSISDSTGPLEHRRTGMLASCGFVFLSALVTGVLNKYPMLMGVEIAVFCFVFAMFTVYGTRAASVGAAALLGMAISMDPQKTAAAFWLYALMVLAGGVWYTLLSLSIMQIRPYRVAQQALGESVLKVAAFLRQKAAFYATDTDVEANYRKLAAVQVEVNEHQDSVRELLYKTRKRVGESISSGQLLLVIFVDMVDIFEQMMASHYDYKRLRELYGQYRVLHDFKRGIQLVAEELSRLGYALINNEKPKHPHYPIDFLENLRTEIEELEKSGVKCLMLRKIYANLASITARVDDIYNYFYEDQLTFISQTREQSLSKFVGHQSFSLKLIIDNLSLESNVFRHALRLAVTCLLGYLISLQLSLGSHSYWVVLTILVILRPGFSLTKRRNTQRILGTLIGGLTGVLILYLVPDFTVRFVFLVLFMVLAYSFLRIRYFLAVVFMTPFIFIVYSFLYPDSNFLIVRERIIDTVLGSGLAYLASNFFLPSWEYTGFKQMSAKVLKANLEYFAMIISRLDTATFDEVAYRLARRKMYLQSANLSAAFQRMLDEPKSKQKNKQDLHQFVVLNHILSSYFSTLSSSLMRSDMVLSSPDQVVKIKRIRNYLLRSLEHLNERGEELDFSVLDNEETFLKATDSAEISLLTEQLQLIQKTCSDLEKLSRKMTAS</sequence>
<evidence type="ECO:0000259" key="9">
    <source>
        <dbReference type="Pfam" id="PF13515"/>
    </source>
</evidence>
<gene>
    <name evidence="10" type="ORF">DN752_15580</name>
</gene>
<evidence type="ECO:0000256" key="6">
    <source>
        <dbReference type="ARBA" id="ARBA00043993"/>
    </source>
</evidence>
<dbReference type="InterPro" id="IPR049453">
    <property type="entry name" value="Memb_transporter_dom"/>
</dbReference>
<dbReference type="KEGG" id="est:DN752_15580"/>
<evidence type="ECO:0000256" key="4">
    <source>
        <dbReference type="ARBA" id="ARBA00022989"/>
    </source>
</evidence>
<evidence type="ECO:0000256" key="1">
    <source>
        <dbReference type="ARBA" id="ARBA00004651"/>
    </source>
</evidence>
<feature type="transmembrane region" description="Helical" evidence="7">
    <location>
        <begin position="487"/>
        <end position="505"/>
    </location>
</feature>
<keyword evidence="5 7" id="KW-0472">Membrane</keyword>
<keyword evidence="2" id="KW-1003">Cell membrane</keyword>
<feature type="transmembrane region" description="Helical" evidence="7">
    <location>
        <begin position="443"/>
        <end position="460"/>
    </location>
</feature>
<dbReference type="RefSeq" id="WP_112784804.1">
    <property type="nucleotide sequence ID" value="NZ_CP030041.1"/>
</dbReference>
<evidence type="ECO:0000313" key="11">
    <source>
        <dbReference type="Proteomes" id="UP000248688"/>
    </source>
</evidence>
<feature type="transmembrane region" description="Helical" evidence="7">
    <location>
        <begin position="68"/>
        <end position="87"/>
    </location>
</feature>
<dbReference type="InterPro" id="IPR032692">
    <property type="entry name" value="YccS_N"/>
</dbReference>
<feature type="domain" description="Integral membrane bound transporter" evidence="9">
    <location>
        <begin position="404"/>
        <end position="529"/>
    </location>
</feature>
<feature type="transmembrane region" description="Helical" evidence="7">
    <location>
        <begin position="99"/>
        <end position="127"/>
    </location>
</feature>
<comment type="subcellular location">
    <subcellularLocation>
        <location evidence="1">Cell membrane</location>
        <topology evidence="1">Multi-pass membrane protein</topology>
    </subcellularLocation>
</comment>
<feature type="transmembrane region" description="Helical" evidence="7">
    <location>
        <begin position="466"/>
        <end position="482"/>
    </location>
</feature>
<feature type="transmembrane region" description="Helical" evidence="7">
    <location>
        <begin position="139"/>
        <end position="161"/>
    </location>
</feature>
<name>A0A2Z4ILI0_9BACT</name>
<dbReference type="Pfam" id="PF13515">
    <property type="entry name" value="FUSC_2"/>
    <property type="match status" value="1"/>
</dbReference>
<evidence type="ECO:0000259" key="8">
    <source>
        <dbReference type="Pfam" id="PF12805"/>
    </source>
</evidence>
<keyword evidence="3 7" id="KW-0812">Transmembrane</keyword>
<proteinExistence type="inferred from homology"/>